<dbReference type="Proteomes" id="UP001596011">
    <property type="component" value="Unassembled WGS sequence"/>
</dbReference>
<dbReference type="PROSITE" id="PS50893">
    <property type="entry name" value="ABC_TRANSPORTER_2"/>
    <property type="match status" value="1"/>
</dbReference>
<feature type="transmembrane region" description="Helical" evidence="7">
    <location>
        <begin position="52"/>
        <end position="70"/>
    </location>
</feature>
<evidence type="ECO:0000256" key="1">
    <source>
        <dbReference type="ARBA" id="ARBA00004651"/>
    </source>
</evidence>
<evidence type="ECO:0000256" key="3">
    <source>
        <dbReference type="ARBA" id="ARBA00022741"/>
    </source>
</evidence>
<sequence length="570" mass="60115">MRRLLATHRWRLGLICLVQILATSLGLLPAYLLGRVVDGLVDGSLTQLGLQVALILAALVGNATVGYLAARAAFVLGERIFAGLREDYVRALLDQPHQDIEGVASGEILSRSTSDMDAVHDVVRIGLPETVVGILSTTLTIVAAFLINPVLALASLVGLPWIFLATRRYVRQAPAAAARELSAVAHTTTEISETVRAADIVTTLNLRDRRRRVMTASARAAREAQLEPVRLDSWWFPAVQVGYHLPLLAVLVLGSILVANGGASIGEVAALALYMQLILTPLDDLIYWFGEVQSAQVALARILGVRPRPSRRLTREQAADGSVEVAGVAFAYPGKGRVLDDVSFRVPAGQHIAIVGASGAGKTTLAMLMAGLLDPEEGVVRIGGIPTEAHGEGLPRSIAMVSQEDHVFDCTLRENLALAAPAANDAEILEALEGVGAAGWVGELDEGLATELGADGHALTPEQTRQVALARVLLLAPRVLVLDEVTAALSAEAGEALRGALASGRGSRTVVQIAHDLATAQHADRVLVMAEGAVVQDGSHAELLRGSGPYVSLWAARAEDRALTTELQGP</sequence>
<dbReference type="Pfam" id="PF00005">
    <property type="entry name" value="ABC_tran"/>
    <property type="match status" value="1"/>
</dbReference>
<evidence type="ECO:0000256" key="5">
    <source>
        <dbReference type="ARBA" id="ARBA00022989"/>
    </source>
</evidence>
<accession>A0ABV9HNN7</accession>
<comment type="subcellular location">
    <subcellularLocation>
        <location evidence="1">Cell membrane</location>
        <topology evidence="1">Multi-pass membrane protein</topology>
    </subcellularLocation>
</comment>
<dbReference type="InterPro" id="IPR003439">
    <property type="entry name" value="ABC_transporter-like_ATP-bd"/>
</dbReference>
<dbReference type="PANTHER" id="PTHR43394:SF1">
    <property type="entry name" value="ATP-BINDING CASSETTE SUB-FAMILY B MEMBER 10, MITOCHONDRIAL"/>
    <property type="match status" value="1"/>
</dbReference>
<dbReference type="SMART" id="SM00382">
    <property type="entry name" value="AAA"/>
    <property type="match status" value="1"/>
</dbReference>
<name>A0ABV9HNN7_9MICO</name>
<evidence type="ECO:0000313" key="10">
    <source>
        <dbReference type="EMBL" id="MFC4630500.1"/>
    </source>
</evidence>
<keyword evidence="5 7" id="KW-1133">Transmembrane helix</keyword>
<evidence type="ECO:0000256" key="2">
    <source>
        <dbReference type="ARBA" id="ARBA00022692"/>
    </source>
</evidence>
<dbReference type="SUPFAM" id="SSF90123">
    <property type="entry name" value="ABC transporter transmembrane region"/>
    <property type="match status" value="1"/>
</dbReference>
<comment type="caution">
    <text evidence="10">The sequence shown here is derived from an EMBL/GenBank/DDBJ whole genome shotgun (WGS) entry which is preliminary data.</text>
</comment>
<dbReference type="InterPro" id="IPR027417">
    <property type="entry name" value="P-loop_NTPase"/>
</dbReference>
<dbReference type="Gene3D" id="3.40.50.300">
    <property type="entry name" value="P-loop containing nucleotide triphosphate hydrolases"/>
    <property type="match status" value="1"/>
</dbReference>
<dbReference type="InterPro" id="IPR011527">
    <property type="entry name" value="ABC1_TM_dom"/>
</dbReference>
<dbReference type="PROSITE" id="PS50929">
    <property type="entry name" value="ABC_TM1F"/>
    <property type="match status" value="1"/>
</dbReference>
<dbReference type="Gene3D" id="1.20.1560.10">
    <property type="entry name" value="ABC transporter type 1, transmembrane domain"/>
    <property type="match status" value="1"/>
</dbReference>
<evidence type="ECO:0000313" key="11">
    <source>
        <dbReference type="Proteomes" id="UP001596011"/>
    </source>
</evidence>
<keyword evidence="11" id="KW-1185">Reference proteome</keyword>
<feature type="domain" description="ABC transporter" evidence="8">
    <location>
        <begin position="323"/>
        <end position="556"/>
    </location>
</feature>
<feature type="transmembrane region" description="Helical" evidence="7">
    <location>
        <begin position="134"/>
        <end position="163"/>
    </location>
</feature>
<evidence type="ECO:0000256" key="4">
    <source>
        <dbReference type="ARBA" id="ARBA00022840"/>
    </source>
</evidence>
<keyword evidence="2 7" id="KW-0812">Transmembrane</keyword>
<keyword evidence="6 7" id="KW-0472">Membrane</keyword>
<dbReference type="Pfam" id="PF00664">
    <property type="entry name" value="ABC_membrane"/>
    <property type="match status" value="1"/>
</dbReference>
<proteinExistence type="predicted"/>
<protein>
    <submittedName>
        <fullName evidence="10">ABC transporter ATP-binding protein</fullName>
    </submittedName>
</protein>
<dbReference type="InterPro" id="IPR003593">
    <property type="entry name" value="AAA+_ATPase"/>
</dbReference>
<dbReference type="RefSeq" id="WP_377138313.1">
    <property type="nucleotide sequence ID" value="NZ_JBHSFI010000006.1"/>
</dbReference>
<dbReference type="InterPro" id="IPR039421">
    <property type="entry name" value="Type_1_exporter"/>
</dbReference>
<keyword evidence="3" id="KW-0547">Nucleotide-binding</keyword>
<gene>
    <name evidence="10" type="ORF">ACFO6V_19805</name>
</gene>
<keyword evidence="4 10" id="KW-0067">ATP-binding</keyword>
<dbReference type="InterPro" id="IPR036640">
    <property type="entry name" value="ABC1_TM_sf"/>
</dbReference>
<reference evidence="11" key="1">
    <citation type="journal article" date="2019" name="Int. J. Syst. Evol. Microbiol.">
        <title>The Global Catalogue of Microorganisms (GCM) 10K type strain sequencing project: providing services to taxonomists for standard genome sequencing and annotation.</title>
        <authorList>
            <consortium name="The Broad Institute Genomics Platform"/>
            <consortium name="The Broad Institute Genome Sequencing Center for Infectious Disease"/>
            <person name="Wu L."/>
            <person name="Ma J."/>
        </authorList>
    </citation>
    <scope>NUCLEOTIDE SEQUENCE [LARGE SCALE GENOMIC DNA]</scope>
    <source>
        <strain evidence="11">CCUG 42722</strain>
    </source>
</reference>
<dbReference type="CDD" id="cd07346">
    <property type="entry name" value="ABC_6TM_exporters"/>
    <property type="match status" value="1"/>
</dbReference>
<dbReference type="SUPFAM" id="SSF52540">
    <property type="entry name" value="P-loop containing nucleoside triphosphate hydrolases"/>
    <property type="match status" value="1"/>
</dbReference>
<feature type="domain" description="ABC transmembrane type-1" evidence="9">
    <location>
        <begin position="14"/>
        <end position="294"/>
    </location>
</feature>
<organism evidence="10 11">
    <name type="scientific">Promicromonospora alba</name>
    <dbReference type="NCBI Taxonomy" id="1616110"/>
    <lineage>
        <taxon>Bacteria</taxon>
        <taxon>Bacillati</taxon>
        <taxon>Actinomycetota</taxon>
        <taxon>Actinomycetes</taxon>
        <taxon>Micrococcales</taxon>
        <taxon>Promicromonosporaceae</taxon>
        <taxon>Promicromonospora</taxon>
    </lineage>
</organism>
<evidence type="ECO:0000256" key="7">
    <source>
        <dbReference type="SAM" id="Phobius"/>
    </source>
</evidence>
<dbReference type="GO" id="GO:0005524">
    <property type="term" value="F:ATP binding"/>
    <property type="evidence" value="ECO:0007669"/>
    <property type="project" value="UniProtKB-KW"/>
</dbReference>
<evidence type="ECO:0000256" key="6">
    <source>
        <dbReference type="ARBA" id="ARBA00023136"/>
    </source>
</evidence>
<dbReference type="EMBL" id="JBHSFI010000006">
    <property type="protein sequence ID" value="MFC4630500.1"/>
    <property type="molecule type" value="Genomic_DNA"/>
</dbReference>
<dbReference type="PANTHER" id="PTHR43394">
    <property type="entry name" value="ATP-DEPENDENT PERMEASE MDL1, MITOCHONDRIAL"/>
    <property type="match status" value="1"/>
</dbReference>
<feature type="transmembrane region" description="Helical" evidence="7">
    <location>
        <begin position="12"/>
        <end position="32"/>
    </location>
</feature>
<evidence type="ECO:0000259" key="9">
    <source>
        <dbReference type="PROSITE" id="PS50929"/>
    </source>
</evidence>
<evidence type="ECO:0000259" key="8">
    <source>
        <dbReference type="PROSITE" id="PS50893"/>
    </source>
</evidence>